<proteinExistence type="predicted"/>
<protein>
    <submittedName>
        <fullName evidence="3">Uncharacterized protein</fullName>
    </submittedName>
</protein>
<evidence type="ECO:0000256" key="1">
    <source>
        <dbReference type="SAM" id="Phobius"/>
    </source>
</evidence>
<reference evidence="3" key="1">
    <citation type="submission" date="2024-02" db="UniProtKB">
        <authorList>
            <consortium name="WormBaseParasite"/>
        </authorList>
    </citation>
    <scope>IDENTIFICATION</scope>
</reference>
<evidence type="ECO:0000313" key="2">
    <source>
        <dbReference type="Proteomes" id="UP000887575"/>
    </source>
</evidence>
<name>A0AAF3EQT2_9BILA</name>
<evidence type="ECO:0000313" key="3">
    <source>
        <dbReference type="WBParaSite" id="MBELARI_LOCUS16450"/>
    </source>
</evidence>
<feature type="transmembrane region" description="Helical" evidence="1">
    <location>
        <begin position="130"/>
        <end position="150"/>
    </location>
</feature>
<keyword evidence="1" id="KW-1133">Transmembrane helix</keyword>
<accession>A0AAF3EQT2</accession>
<organism evidence="2 3">
    <name type="scientific">Mesorhabditis belari</name>
    <dbReference type="NCBI Taxonomy" id="2138241"/>
    <lineage>
        <taxon>Eukaryota</taxon>
        <taxon>Metazoa</taxon>
        <taxon>Ecdysozoa</taxon>
        <taxon>Nematoda</taxon>
        <taxon>Chromadorea</taxon>
        <taxon>Rhabditida</taxon>
        <taxon>Rhabditina</taxon>
        <taxon>Rhabditomorpha</taxon>
        <taxon>Rhabditoidea</taxon>
        <taxon>Rhabditidae</taxon>
        <taxon>Mesorhabditinae</taxon>
        <taxon>Mesorhabditis</taxon>
    </lineage>
</organism>
<keyword evidence="1" id="KW-0472">Membrane</keyword>
<keyword evidence="2" id="KW-1185">Reference proteome</keyword>
<dbReference type="Proteomes" id="UP000887575">
    <property type="component" value="Unassembled WGS sequence"/>
</dbReference>
<dbReference type="WBParaSite" id="MBELARI_LOCUS16450">
    <property type="protein sequence ID" value="MBELARI_LOCUS16450"/>
    <property type="gene ID" value="MBELARI_LOCUS16450"/>
</dbReference>
<keyword evidence="1" id="KW-0812">Transmembrane</keyword>
<dbReference type="AlphaFoldDB" id="A0AAF3EQT2"/>
<sequence length="196" mass="23141">MCFSVKRDLAEHLSQYLFGDQDEQLVAEERRHFLLPYANHTDRYNVGLHIGVGEVEISTIFCGISRENGRFTKGNHHLRINLTFLYPIENCRVDFVEIEVHARVLSRMHLFHEGEELDSSEEKKKIRWTLLWTILIICSCLVCSLGACFYRYRKSHLRISPEAVKIETKEKKISYQEVEMRKISRKGSRFEESLKF</sequence>